<name>A0ABY5BIQ6_BURGL</name>
<gene>
    <name evidence="2" type="ORF">NFI99_16105</name>
</gene>
<organism evidence="2 3">
    <name type="scientific">Burkholderia glumae</name>
    <name type="common">Pseudomonas glumae</name>
    <dbReference type="NCBI Taxonomy" id="337"/>
    <lineage>
        <taxon>Bacteria</taxon>
        <taxon>Pseudomonadati</taxon>
        <taxon>Pseudomonadota</taxon>
        <taxon>Betaproteobacteria</taxon>
        <taxon>Burkholderiales</taxon>
        <taxon>Burkholderiaceae</taxon>
        <taxon>Burkholderia</taxon>
    </lineage>
</organism>
<accession>A0ABY5BIQ6</accession>
<keyword evidence="3" id="KW-1185">Reference proteome</keyword>
<evidence type="ECO:0000313" key="3">
    <source>
        <dbReference type="Proteomes" id="UP001056386"/>
    </source>
</evidence>
<proteinExistence type="predicted"/>
<evidence type="ECO:0000256" key="1">
    <source>
        <dbReference type="SAM" id="Phobius"/>
    </source>
</evidence>
<dbReference type="EMBL" id="CP099587">
    <property type="protein sequence ID" value="USS46438.1"/>
    <property type="molecule type" value="Genomic_DNA"/>
</dbReference>
<reference evidence="2" key="1">
    <citation type="submission" date="2022-06" db="EMBL/GenBank/DDBJ databases">
        <title>Draft genome sequence of Burkholderia glumae strain GR20004 isolated from rice panicle showing bacterial panicle blight.</title>
        <authorList>
            <person name="Choi S.Y."/>
            <person name="Lee Y.H."/>
        </authorList>
    </citation>
    <scope>NUCLEOTIDE SEQUENCE</scope>
    <source>
        <strain evidence="2">GR20004</strain>
    </source>
</reference>
<evidence type="ECO:0000313" key="2">
    <source>
        <dbReference type="EMBL" id="USS46438.1"/>
    </source>
</evidence>
<protein>
    <submittedName>
        <fullName evidence="2">Uncharacterized protein</fullName>
    </submittedName>
</protein>
<sequence length="251" mass="28686">MPAATATPFYGDWTFWSMAVALAALFVSVAPFVLRWFRPGRLEMDLYDTLAISHKIGYPILQLHIRLQNIGAREVKVSRIAVTVKRDGQVLQTMSARNTVQPTGPALLFTPFKLQSREEWVQVPNFFLPFTREDDRLYRTAEYALRSNIIGKIQASNDAQRRAVEADPGLVTPFTTMFDAHFNWLPGQYDIEVTTDTTPAAAALRQSYRFILFESDMQALRDLTQDYKLGAGVYFNNTERKEWVNPQLLKV</sequence>
<keyword evidence="1" id="KW-0472">Membrane</keyword>
<keyword evidence="1" id="KW-0812">Transmembrane</keyword>
<feature type="transmembrane region" description="Helical" evidence="1">
    <location>
        <begin position="15"/>
        <end position="34"/>
    </location>
</feature>
<keyword evidence="1" id="KW-1133">Transmembrane helix</keyword>
<dbReference type="Proteomes" id="UP001056386">
    <property type="component" value="Chromosome 1"/>
</dbReference>
<dbReference type="RefSeq" id="WP_252836883.1">
    <property type="nucleotide sequence ID" value="NZ_CP033666.1"/>
</dbReference>